<dbReference type="Pfam" id="PF00797">
    <property type="entry name" value="Acetyltransf_2"/>
    <property type="match status" value="1"/>
</dbReference>
<dbReference type="InterPro" id="IPR038765">
    <property type="entry name" value="Papain-like_cys_pep_sf"/>
</dbReference>
<keyword evidence="4" id="KW-1185">Reference proteome</keyword>
<evidence type="ECO:0000256" key="1">
    <source>
        <dbReference type="ARBA" id="ARBA00006547"/>
    </source>
</evidence>
<accession>A0A2A2ESY7</accession>
<evidence type="ECO:0000313" key="4">
    <source>
        <dbReference type="Proteomes" id="UP000217771"/>
    </source>
</evidence>
<comment type="similarity">
    <text evidence="1 2">Belongs to the arylamine N-acetyltransferase family.</text>
</comment>
<dbReference type="GO" id="GO:0016407">
    <property type="term" value="F:acetyltransferase activity"/>
    <property type="evidence" value="ECO:0007669"/>
    <property type="project" value="InterPro"/>
</dbReference>
<reference evidence="3 4" key="1">
    <citation type="submission" date="2017-08" db="EMBL/GenBank/DDBJ databases">
        <title>Halomonas alkalisoli sp. nov., isolated from saline alkaline soil.</title>
        <authorList>
            <person name="Wang D."/>
            <person name="Zhang G."/>
        </authorList>
    </citation>
    <scope>NUCLEOTIDE SEQUENCE [LARGE SCALE GENOMIC DNA]</scope>
    <source>
        <strain evidence="3 4">WRN001</strain>
    </source>
</reference>
<organism evidence="3 4">
    <name type="scientific">Halomonas salipaludis</name>
    <dbReference type="NCBI Taxonomy" id="2032625"/>
    <lineage>
        <taxon>Bacteria</taxon>
        <taxon>Pseudomonadati</taxon>
        <taxon>Pseudomonadota</taxon>
        <taxon>Gammaproteobacteria</taxon>
        <taxon>Oceanospirillales</taxon>
        <taxon>Halomonadaceae</taxon>
        <taxon>Halomonas</taxon>
    </lineage>
</organism>
<evidence type="ECO:0000313" key="3">
    <source>
        <dbReference type="EMBL" id="PAU75499.1"/>
    </source>
</evidence>
<dbReference type="PRINTS" id="PR01543">
    <property type="entry name" value="ANATRNSFRASE"/>
</dbReference>
<evidence type="ECO:0000256" key="2">
    <source>
        <dbReference type="RuleBase" id="RU003452"/>
    </source>
</evidence>
<dbReference type="RefSeq" id="WP_095621925.1">
    <property type="nucleotide sequence ID" value="NZ_NSKB01000006.1"/>
</dbReference>
<dbReference type="Gene3D" id="2.40.128.150">
    <property type="entry name" value="Cysteine proteinases"/>
    <property type="match status" value="1"/>
</dbReference>
<protein>
    <submittedName>
        <fullName evidence="3">Acetyltransferase</fullName>
    </submittedName>
</protein>
<gene>
    <name evidence="3" type="ORF">CK498_16340</name>
</gene>
<dbReference type="AlphaFoldDB" id="A0A2A2ESY7"/>
<dbReference type="Proteomes" id="UP000217771">
    <property type="component" value="Unassembled WGS sequence"/>
</dbReference>
<dbReference type="OrthoDB" id="7181050at2"/>
<comment type="caution">
    <text evidence="3">The sequence shown here is derived from an EMBL/GenBank/DDBJ whole genome shotgun (WGS) entry which is preliminary data.</text>
</comment>
<dbReference type="PANTHER" id="PTHR11786:SF0">
    <property type="entry name" value="ARYLAMINE N-ACETYLTRANSFERASE 4-RELATED"/>
    <property type="match status" value="1"/>
</dbReference>
<sequence length="292" mass="33131">MTATLPRSALDDTAQWETSPLDLDAYLARIDYRGPLAPTLSTLRELQRAHLAAVPFENLEIVTGGEIRLDLESLQDKLVRRRRGGYCHEQNTLFATVLDRLGFVVAGRSARMLMGDDAAKVTPLGHTILNVTVAGRQWLVDVGVGNVGPREPIRLEEGVEARHGRWEYLLERSSLGYWLLRHHRHDGWFNLYQFSDEPYYRADYAEQNYLVSHHPDSPFVRRIVAQHNGAEERLALTDLELKVFRPGKAPELQRLDAEALPQILRERFGLVLAPQQEAALLRRVESLVEASA</sequence>
<proteinExistence type="inferred from homology"/>
<dbReference type="Gene3D" id="3.30.2140.10">
    <property type="entry name" value="Arylamine N-acetyltransferase"/>
    <property type="match status" value="1"/>
</dbReference>
<dbReference type="EMBL" id="NSKB01000006">
    <property type="protein sequence ID" value="PAU75499.1"/>
    <property type="molecule type" value="Genomic_DNA"/>
</dbReference>
<dbReference type="InterPro" id="IPR001447">
    <property type="entry name" value="Arylamine_N-AcTrfase"/>
</dbReference>
<keyword evidence="3" id="KW-0808">Transferase</keyword>
<dbReference type="SUPFAM" id="SSF54001">
    <property type="entry name" value="Cysteine proteinases"/>
    <property type="match status" value="1"/>
</dbReference>
<name>A0A2A2ESY7_9GAMM</name>
<dbReference type="PANTHER" id="PTHR11786">
    <property type="entry name" value="N-HYDROXYARYLAMINE O-ACETYLTRANSFERASE"/>
    <property type="match status" value="1"/>
</dbReference>